<dbReference type="GO" id="GO:0005737">
    <property type="term" value="C:cytoplasm"/>
    <property type="evidence" value="ECO:0007669"/>
    <property type="project" value="UniProtKB-SubCell"/>
</dbReference>
<dbReference type="InterPro" id="IPR011708">
    <property type="entry name" value="DNA_pol3_alpha_NTPase_dom"/>
</dbReference>
<proteinExistence type="predicted"/>
<dbReference type="Gene3D" id="1.10.150.870">
    <property type="match status" value="1"/>
</dbReference>
<accession>A0A1G2Q945</accession>
<gene>
    <name evidence="8" type="ORF">A2114_01790</name>
</gene>
<dbReference type="SUPFAM" id="SSF89550">
    <property type="entry name" value="PHP domain-like"/>
    <property type="match status" value="1"/>
</dbReference>
<dbReference type="SMART" id="SM00481">
    <property type="entry name" value="POLIIIAc"/>
    <property type="match status" value="1"/>
</dbReference>
<dbReference type="Proteomes" id="UP000176494">
    <property type="component" value="Unassembled WGS sequence"/>
</dbReference>
<dbReference type="Pfam" id="PF17657">
    <property type="entry name" value="DNA_pol3_finger"/>
    <property type="match status" value="1"/>
</dbReference>
<dbReference type="GO" id="GO:0003887">
    <property type="term" value="F:DNA-directed DNA polymerase activity"/>
    <property type="evidence" value="ECO:0007669"/>
    <property type="project" value="UniProtKB-KW"/>
</dbReference>
<organism evidence="8 9">
    <name type="scientific">Candidatus Vogelbacteria bacterium GWA1_51_14</name>
    <dbReference type="NCBI Taxonomy" id="1802435"/>
    <lineage>
        <taxon>Bacteria</taxon>
        <taxon>Candidatus Vogeliibacteriota</taxon>
    </lineage>
</organism>
<dbReference type="GO" id="GO:0006260">
    <property type="term" value="P:DNA replication"/>
    <property type="evidence" value="ECO:0007669"/>
    <property type="project" value="UniProtKB-KW"/>
</dbReference>
<dbReference type="EMBL" id="MHTG01000035">
    <property type="protein sequence ID" value="OHA56669.1"/>
    <property type="molecule type" value="Genomic_DNA"/>
</dbReference>
<feature type="non-terminal residue" evidence="8">
    <location>
        <position position="1054"/>
    </location>
</feature>
<dbReference type="NCBIfam" id="TIGR00594">
    <property type="entry name" value="polc"/>
    <property type="match status" value="1"/>
</dbReference>
<dbReference type="Gene3D" id="1.10.10.1600">
    <property type="entry name" value="Bacterial DNA polymerase III alpha subunit, thumb domain"/>
    <property type="match status" value="1"/>
</dbReference>
<dbReference type="Pfam" id="PF14579">
    <property type="entry name" value="HHH_6"/>
    <property type="match status" value="1"/>
</dbReference>
<keyword evidence="3" id="KW-0548">Nucleotidyltransferase</keyword>
<dbReference type="PANTHER" id="PTHR32294:SF0">
    <property type="entry name" value="DNA POLYMERASE III SUBUNIT ALPHA"/>
    <property type="match status" value="1"/>
</dbReference>
<dbReference type="GO" id="GO:0008408">
    <property type="term" value="F:3'-5' exonuclease activity"/>
    <property type="evidence" value="ECO:0007669"/>
    <property type="project" value="InterPro"/>
</dbReference>
<dbReference type="GO" id="GO:0003676">
    <property type="term" value="F:nucleic acid binding"/>
    <property type="evidence" value="ECO:0007669"/>
    <property type="project" value="InterPro"/>
</dbReference>
<dbReference type="InterPro" id="IPR029460">
    <property type="entry name" value="DNAPol_HHH"/>
</dbReference>
<dbReference type="InterPro" id="IPR003141">
    <property type="entry name" value="Pol/His_phosphatase_N"/>
</dbReference>
<dbReference type="STRING" id="1802435.A2114_01790"/>
<dbReference type="InterPro" id="IPR040982">
    <property type="entry name" value="DNA_pol3_finger"/>
</dbReference>
<evidence type="ECO:0000256" key="1">
    <source>
        <dbReference type="ARBA" id="ARBA00012417"/>
    </source>
</evidence>
<evidence type="ECO:0000313" key="8">
    <source>
        <dbReference type="EMBL" id="OHA56669.1"/>
    </source>
</evidence>
<dbReference type="PANTHER" id="PTHR32294">
    <property type="entry name" value="DNA POLYMERASE III SUBUNIT ALPHA"/>
    <property type="match status" value="1"/>
</dbReference>
<comment type="catalytic activity">
    <reaction evidence="6">
        <text>DNA(n) + a 2'-deoxyribonucleoside 5'-triphosphate = DNA(n+1) + diphosphate</text>
        <dbReference type="Rhea" id="RHEA:22508"/>
        <dbReference type="Rhea" id="RHEA-COMP:17339"/>
        <dbReference type="Rhea" id="RHEA-COMP:17340"/>
        <dbReference type="ChEBI" id="CHEBI:33019"/>
        <dbReference type="ChEBI" id="CHEBI:61560"/>
        <dbReference type="ChEBI" id="CHEBI:173112"/>
        <dbReference type="EC" id="2.7.7.7"/>
    </reaction>
</comment>
<evidence type="ECO:0000256" key="6">
    <source>
        <dbReference type="ARBA" id="ARBA00049244"/>
    </source>
</evidence>
<evidence type="ECO:0000256" key="2">
    <source>
        <dbReference type="ARBA" id="ARBA00022679"/>
    </source>
</evidence>
<dbReference type="InterPro" id="IPR041931">
    <property type="entry name" value="DNA_pol3_alpha_thumb_dom"/>
</dbReference>
<keyword evidence="5" id="KW-0239">DNA-directed DNA polymerase</keyword>
<dbReference type="InterPro" id="IPR004013">
    <property type="entry name" value="PHP_dom"/>
</dbReference>
<comment type="caution">
    <text evidence="8">The sequence shown here is derived from an EMBL/GenBank/DDBJ whole genome shotgun (WGS) entry which is preliminary data.</text>
</comment>
<dbReference type="CDD" id="cd04485">
    <property type="entry name" value="DnaE_OBF"/>
    <property type="match status" value="1"/>
</dbReference>
<reference evidence="8 9" key="1">
    <citation type="journal article" date="2016" name="Nat. Commun.">
        <title>Thousands of microbial genomes shed light on interconnected biogeochemical processes in an aquifer system.</title>
        <authorList>
            <person name="Anantharaman K."/>
            <person name="Brown C.T."/>
            <person name="Hug L.A."/>
            <person name="Sharon I."/>
            <person name="Castelle C.J."/>
            <person name="Probst A.J."/>
            <person name="Thomas B.C."/>
            <person name="Singh A."/>
            <person name="Wilkins M.J."/>
            <person name="Karaoz U."/>
            <person name="Brodie E.L."/>
            <person name="Williams K.H."/>
            <person name="Hubbard S.S."/>
            <person name="Banfield J.F."/>
        </authorList>
    </citation>
    <scope>NUCLEOTIDE SEQUENCE [LARGE SCALE GENOMIC DNA]</scope>
</reference>
<evidence type="ECO:0000313" key="9">
    <source>
        <dbReference type="Proteomes" id="UP000176494"/>
    </source>
</evidence>
<dbReference type="Gene3D" id="3.20.20.140">
    <property type="entry name" value="Metal-dependent hydrolases"/>
    <property type="match status" value="1"/>
</dbReference>
<evidence type="ECO:0000256" key="4">
    <source>
        <dbReference type="ARBA" id="ARBA00022705"/>
    </source>
</evidence>
<keyword evidence="2" id="KW-0808">Transferase</keyword>
<evidence type="ECO:0000259" key="7">
    <source>
        <dbReference type="SMART" id="SM00481"/>
    </source>
</evidence>
<feature type="domain" description="Polymerase/histidinol phosphatase N-terminal" evidence="7">
    <location>
        <begin position="4"/>
        <end position="71"/>
    </location>
</feature>
<dbReference type="Pfam" id="PF02811">
    <property type="entry name" value="PHP"/>
    <property type="match status" value="1"/>
</dbReference>
<protein>
    <recommendedName>
        <fullName evidence="1">DNA-directed DNA polymerase</fullName>
        <ecNumber evidence="1">2.7.7.7</ecNumber>
    </recommendedName>
</protein>
<dbReference type="InterPro" id="IPR016195">
    <property type="entry name" value="Pol/histidinol_Pase-like"/>
</dbReference>
<dbReference type="CDD" id="cd12113">
    <property type="entry name" value="PHP_PolIIIA_DnaE3"/>
    <property type="match status" value="1"/>
</dbReference>
<dbReference type="NCBIfam" id="NF004226">
    <property type="entry name" value="PRK05673.1"/>
    <property type="match status" value="1"/>
</dbReference>
<dbReference type="EC" id="2.7.7.7" evidence="1"/>
<keyword evidence="4" id="KW-0235">DNA replication</keyword>
<evidence type="ECO:0000256" key="5">
    <source>
        <dbReference type="ARBA" id="ARBA00022932"/>
    </source>
</evidence>
<evidence type="ECO:0000256" key="3">
    <source>
        <dbReference type="ARBA" id="ARBA00022695"/>
    </source>
</evidence>
<dbReference type="Pfam" id="PF07733">
    <property type="entry name" value="DNA_pol3_alpha"/>
    <property type="match status" value="1"/>
</dbReference>
<dbReference type="AlphaFoldDB" id="A0A1G2Q945"/>
<name>A0A1G2Q945_9BACT</name>
<sequence>MSFVHLHTHSHYSLLDGLSKTKDLVAKAKSLGMPALAITDHGNLYGAIDFYEEATKAGLKPIIGVEAYVAARSRFDKEPGIDSKRYHLTLLAENLTGYQNLVKMVTAANLEGYYYKPRIDKELMREHAVGVICLSGCLGGELSRALWEKNKDKAVGIIREYQAIFGEDNYFLEIMHHPKLERGLEIKNAIITLARELDIPLVATQDSHYLEPEDKQAHETLVAIQLNNLDGEKKLTNPNEDFSFISAETAKKYFVDTPEAVTNTLKIAERCNLELTLGKFIFPTFPIPAGESADSLLRELAFTGLKTRNLDGDQAAQDRLDYELGIIKMKGYASYFLVVGDLIRHAKEHDIYYTIRGSVAGSMTTYALGITKINPLEYQIPFERFLNPERPSAPDIDMDFADNRRDEIIDYAKQKYGEDKVAQIGTFGTMMARGAVRDVARALGKPYELGDKIAKEIPMGSQGFPMTIERALKESPELKAMHDADPQVREVLNMAKKIEGCVRHISVHAAGVVIAPEPLTNYVPLQHDPKGKALITQYDMYAVGEDGVGLTKFDFLGLRNLAILHQAVRLVRKIHNQEIDLEYIPLDDQKTFDLLARGDTIGLFQLNGAGMTRWLKELKPTTIHDINAMVALYRPGPMQFIPDFIDRKYHPEKIKYLDPALEPILNQTYGILVYQDDLLMMAHNLAGYSWGEVDKFRKAVGKKIPELMAEQRDKFIKGCIDHSGWNEKKATEIWKWLEPFAAYGFNKAHSASYGRVAYQTAYMKANYPGEFMTAILSAESGDIDKVAEIMHECRRLDLPVLPPDVNESFADFGLIKARAEGERDRIRVGLATIKNMGIDIAEAIVDERKARGPYQSLAQFLERVSHRNMNRKALEALAKAGALDCFGEDRGAVLANLEQLVEYHREHSHSDQGQDSLFGVIADQSTVPTLTLRPAEPSTKKDRLAWEKELLGLYVSGHPLDDYREQFKNAKQTIGSIEKLRDGSLVIVGGIIEEVKPILTKRGDRMAFIRLADFNDTIETVCFADIFARHQDVIIPESCVAIKGRVSYRAGEPS</sequence>
<dbReference type="InterPro" id="IPR004805">
    <property type="entry name" value="DnaE2/DnaE/PolC"/>
</dbReference>